<dbReference type="Proteomes" id="UP000271162">
    <property type="component" value="Unassembled WGS sequence"/>
</dbReference>
<dbReference type="AlphaFoldDB" id="A0A0N4Y0W3"/>
<sequence length="107" mass="12889">MRVFVLFLIAAILAVQAIDRSTCSLHPRHLTPADRARCQIRAELMRKYGLGKNDHYFNDYINNFYNVNDYDDDYNNNDLQYNNYNNYYNNFYNDLDDDDDFNNDYDL</sequence>
<proteinExistence type="predicted"/>
<reference evidence="4" key="1">
    <citation type="submission" date="2017-02" db="UniProtKB">
        <authorList>
            <consortium name="WormBaseParasite"/>
        </authorList>
    </citation>
    <scope>IDENTIFICATION</scope>
</reference>
<dbReference type="WBParaSite" id="NBR_0000921201-mRNA-1">
    <property type="protein sequence ID" value="NBR_0000921201-mRNA-1"/>
    <property type="gene ID" value="NBR_0000921201"/>
</dbReference>
<protein>
    <submittedName>
        <fullName evidence="4">Hypotheticial protein</fullName>
    </submittedName>
</protein>
<feature type="signal peptide" evidence="1">
    <location>
        <begin position="1"/>
        <end position="17"/>
    </location>
</feature>
<organism evidence="4">
    <name type="scientific">Nippostrongylus brasiliensis</name>
    <name type="common">Rat hookworm</name>
    <dbReference type="NCBI Taxonomy" id="27835"/>
    <lineage>
        <taxon>Eukaryota</taxon>
        <taxon>Metazoa</taxon>
        <taxon>Ecdysozoa</taxon>
        <taxon>Nematoda</taxon>
        <taxon>Chromadorea</taxon>
        <taxon>Rhabditida</taxon>
        <taxon>Rhabditina</taxon>
        <taxon>Rhabditomorpha</taxon>
        <taxon>Strongyloidea</taxon>
        <taxon>Heligmosomidae</taxon>
        <taxon>Nippostrongylus</taxon>
    </lineage>
</organism>
<name>A0A0N4Y0W3_NIPBR</name>
<feature type="chain" id="PRO_5043125042" evidence="1">
    <location>
        <begin position="18"/>
        <end position="107"/>
    </location>
</feature>
<evidence type="ECO:0000256" key="1">
    <source>
        <dbReference type="SAM" id="SignalP"/>
    </source>
</evidence>
<reference evidence="2 3" key="2">
    <citation type="submission" date="2018-11" db="EMBL/GenBank/DDBJ databases">
        <authorList>
            <consortium name="Pathogen Informatics"/>
        </authorList>
    </citation>
    <scope>NUCLEOTIDE SEQUENCE [LARGE SCALE GENOMIC DNA]</scope>
</reference>
<evidence type="ECO:0000313" key="2">
    <source>
        <dbReference type="EMBL" id="VDL72802.1"/>
    </source>
</evidence>
<evidence type="ECO:0000313" key="3">
    <source>
        <dbReference type="Proteomes" id="UP000271162"/>
    </source>
</evidence>
<evidence type="ECO:0000313" key="4">
    <source>
        <dbReference type="WBParaSite" id="NBR_0000921201-mRNA-1"/>
    </source>
</evidence>
<keyword evidence="3" id="KW-1185">Reference proteome</keyword>
<keyword evidence="1" id="KW-0732">Signal</keyword>
<accession>A0A0N4Y0W3</accession>
<dbReference type="EMBL" id="UYSL01020108">
    <property type="protein sequence ID" value="VDL72802.1"/>
    <property type="molecule type" value="Genomic_DNA"/>
</dbReference>
<gene>
    <name evidence="2" type="ORF">NBR_LOCUS9213</name>
</gene>